<feature type="active site" description="Charge relay system" evidence="5">
    <location>
        <position position="169"/>
    </location>
</feature>
<evidence type="ECO:0000256" key="3">
    <source>
        <dbReference type="ARBA" id="ARBA00012922"/>
    </source>
</evidence>
<dbReference type="VEuPathDB" id="FungiDB:CIHG_06458"/>
<dbReference type="Proteomes" id="UP000054563">
    <property type="component" value="Unassembled WGS sequence"/>
</dbReference>
<dbReference type="PROSITE" id="PS00571">
    <property type="entry name" value="AMIDASES"/>
    <property type="match status" value="1"/>
</dbReference>
<reference evidence="9" key="1">
    <citation type="journal article" date="2010" name="Genome Res.">
        <title>Population genomic sequencing of Coccidioides fungi reveals recent hybridization and transposon control.</title>
        <authorList>
            <person name="Neafsey D.E."/>
            <person name="Barker B.M."/>
            <person name="Sharpton T.J."/>
            <person name="Stajich J.E."/>
            <person name="Park D.J."/>
            <person name="Whiston E."/>
            <person name="Hung C.-Y."/>
            <person name="McMahan C."/>
            <person name="White J."/>
            <person name="Sykes S."/>
            <person name="Heiman D."/>
            <person name="Young S."/>
            <person name="Zeng Q."/>
            <person name="Abouelleil A."/>
            <person name="Aftuck L."/>
            <person name="Bessette D."/>
            <person name="Brown A."/>
            <person name="FitzGerald M."/>
            <person name="Lui A."/>
            <person name="Macdonald J.P."/>
            <person name="Priest M."/>
            <person name="Orbach M.J."/>
            <person name="Galgiani J.N."/>
            <person name="Kirkland T.N."/>
            <person name="Cole G.T."/>
            <person name="Birren B.W."/>
            <person name="Henn M.R."/>
            <person name="Taylor J.W."/>
            <person name="Rounsley S.D."/>
        </authorList>
    </citation>
    <scope>NUCLEOTIDE SEQUENCE [LARGE SCALE GENOMIC DNA]</scope>
    <source>
        <strain evidence="9">H538.4</strain>
    </source>
</reference>
<evidence type="ECO:0000256" key="2">
    <source>
        <dbReference type="ARBA" id="ARBA00009199"/>
    </source>
</evidence>
<evidence type="ECO:0000256" key="6">
    <source>
        <dbReference type="PIRSR" id="PIRSR001221-2"/>
    </source>
</evidence>
<organism evidence="8 9">
    <name type="scientific">Coccidioides immitis H538.4</name>
    <dbReference type="NCBI Taxonomy" id="396776"/>
    <lineage>
        <taxon>Eukaryota</taxon>
        <taxon>Fungi</taxon>
        <taxon>Dikarya</taxon>
        <taxon>Ascomycota</taxon>
        <taxon>Pezizomycotina</taxon>
        <taxon>Eurotiomycetes</taxon>
        <taxon>Eurotiomycetidae</taxon>
        <taxon>Onygenales</taxon>
        <taxon>Onygenaceae</taxon>
        <taxon>Coccidioides</taxon>
    </lineage>
</organism>
<dbReference type="PIRSF" id="PIRSF001221">
    <property type="entry name" value="Amidase_fungi"/>
    <property type="match status" value="1"/>
</dbReference>
<dbReference type="InterPro" id="IPR036928">
    <property type="entry name" value="AS_sf"/>
</dbReference>
<dbReference type="Pfam" id="PF01425">
    <property type="entry name" value="Amidase"/>
    <property type="match status" value="2"/>
</dbReference>
<gene>
    <name evidence="8" type="ORF">CIHG_06458</name>
</gene>
<dbReference type="InterPro" id="IPR023631">
    <property type="entry name" value="Amidase_dom"/>
</dbReference>
<evidence type="ECO:0000256" key="4">
    <source>
        <dbReference type="ARBA" id="ARBA00022801"/>
    </source>
</evidence>
<dbReference type="PANTHER" id="PTHR46072:SF11">
    <property type="entry name" value="AMIDASE-RELATED"/>
    <property type="match status" value="1"/>
</dbReference>
<evidence type="ECO:0000313" key="9">
    <source>
        <dbReference type="Proteomes" id="UP000054563"/>
    </source>
</evidence>
<dbReference type="GO" id="GO:0004040">
    <property type="term" value="F:amidase activity"/>
    <property type="evidence" value="ECO:0007669"/>
    <property type="project" value="UniProtKB-EC"/>
</dbReference>
<name>A0A0J8RUE4_COCIT</name>
<dbReference type="OrthoDB" id="6428749at2759"/>
<dbReference type="InterPro" id="IPR020556">
    <property type="entry name" value="Amidase_CS"/>
</dbReference>
<evidence type="ECO:0000256" key="1">
    <source>
        <dbReference type="ARBA" id="ARBA00001311"/>
    </source>
</evidence>
<accession>A0A0J8RUE4</accession>
<comment type="catalytic activity">
    <reaction evidence="1">
        <text>a monocarboxylic acid amide + H2O = a monocarboxylate + NH4(+)</text>
        <dbReference type="Rhea" id="RHEA:12020"/>
        <dbReference type="ChEBI" id="CHEBI:15377"/>
        <dbReference type="ChEBI" id="CHEBI:28938"/>
        <dbReference type="ChEBI" id="CHEBI:35757"/>
        <dbReference type="ChEBI" id="CHEBI:83628"/>
        <dbReference type="EC" id="3.5.1.4"/>
    </reaction>
</comment>
<comment type="similarity">
    <text evidence="2">Belongs to the amidase family.</text>
</comment>
<feature type="domain" description="Amidase" evidence="7">
    <location>
        <begin position="281"/>
        <end position="502"/>
    </location>
</feature>
<dbReference type="PANTHER" id="PTHR46072">
    <property type="entry name" value="AMIDASE-RELATED-RELATED"/>
    <property type="match status" value="1"/>
</dbReference>
<dbReference type="STRING" id="396776.A0A0J8RUE4"/>
<sequence length="513" mass="55927">MLGIHSLSPSAGFGMANGVSNPCCPCCIPAGAHAHLRGLELWNTKVLRETAKEIMAKGVWENISAAKREALLSSIPPEWIIPANIIPPEPQNDVTPFPENSGWLTSEEPKITNTPAHEILDKTTSGVWTAEAVTRAFCKRAAAAHQLTPILPRPGSPSGPLHGLPISLKDNFNVIGKDSTLGFSAWVNDPATYNSVLTNLLRDAGAVLYVKTNVPTAMMIAETVNNVFGRTTNPRNRLLTSGGSSGGESALIAFGGSPLGVGTDIGGSLRIPAAVTVTNSQPWLKDPKCIPIPWRNVEPKKKLKIGIMWDDGMVRPTPPVRRALKETAEKLQKAGHEVVDWAPTGHDKANDILDRFFLSDGGKSVQKLLSLSDEPIRPEMERYGRAVDRGVYELWQLHAERNTLQKEYIDRWSTAGLDAILSVEHGKFKHVGYTGVYNILDYSCLSFPCNVTVDQAIDIPRTDEAPLSDVDEQVQKEYNPSAIHGMPVSLQLVGRRLEEEKVIMMGQVILKAL</sequence>
<protein>
    <recommendedName>
        <fullName evidence="3">amidase</fullName>
        <ecNumber evidence="3">3.5.1.4</ecNumber>
    </recommendedName>
</protein>
<feature type="active site" description="Acyl-ester intermediate" evidence="5">
    <location>
        <position position="268"/>
    </location>
</feature>
<feature type="active site" description="Charge relay system" evidence="5">
    <location>
        <position position="244"/>
    </location>
</feature>
<evidence type="ECO:0000313" key="8">
    <source>
        <dbReference type="EMBL" id="KMU88790.1"/>
    </source>
</evidence>
<evidence type="ECO:0000259" key="7">
    <source>
        <dbReference type="Pfam" id="PF01425"/>
    </source>
</evidence>
<feature type="binding site" evidence="6">
    <location>
        <position position="244"/>
    </location>
    <ligand>
        <name>substrate</name>
    </ligand>
</feature>
<feature type="domain" description="Amidase" evidence="7">
    <location>
        <begin position="142"/>
        <end position="276"/>
    </location>
</feature>
<evidence type="ECO:0000256" key="5">
    <source>
        <dbReference type="PIRSR" id="PIRSR001221-1"/>
    </source>
</evidence>
<feature type="binding site" evidence="6">
    <location>
        <begin position="265"/>
        <end position="268"/>
    </location>
    <ligand>
        <name>substrate</name>
    </ligand>
</feature>
<feature type="binding site" evidence="6">
    <location>
        <position position="218"/>
    </location>
    <ligand>
        <name>substrate</name>
    </ligand>
</feature>
<dbReference type="EC" id="3.5.1.4" evidence="3"/>
<dbReference type="Gene3D" id="3.90.1300.10">
    <property type="entry name" value="Amidase signature (AS) domain"/>
    <property type="match status" value="2"/>
</dbReference>
<keyword evidence="4 8" id="KW-0378">Hydrolase</keyword>
<dbReference type="SUPFAM" id="SSF75304">
    <property type="entry name" value="Amidase signature (AS) enzymes"/>
    <property type="match status" value="1"/>
</dbReference>
<proteinExistence type="inferred from homology"/>
<dbReference type="EMBL" id="DS017007">
    <property type="protein sequence ID" value="KMU88790.1"/>
    <property type="molecule type" value="Genomic_DNA"/>
</dbReference>
<dbReference type="AlphaFoldDB" id="A0A0J8RUE4"/>